<dbReference type="Pfam" id="PF13412">
    <property type="entry name" value="HTH_24"/>
    <property type="match status" value="1"/>
</dbReference>
<dbReference type="EMBL" id="CP002116">
    <property type="protein sequence ID" value="ADK80337.1"/>
    <property type="molecule type" value="Genomic_DNA"/>
</dbReference>
<dbReference type="InterPro" id="IPR019887">
    <property type="entry name" value="Tscrpt_reg_AsnC/Lrp_C"/>
</dbReference>
<dbReference type="InterPro" id="IPR000485">
    <property type="entry name" value="AsnC-type_HTH_dom"/>
</dbReference>
<dbReference type="Gene3D" id="3.30.70.920">
    <property type="match status" value="1"/>
</dbReference>
<feature type="domain" description="HTH asnC-type" evidence="4">
    <location>
        <begin position="5"/>
        <end position="64"/>
    </location>
</feature>
<dbReference type="SMART" id="SM00344">
    <property type="entry name" value="HTH_ASNC"/>
    <property type="match status" value="1"/>
</dbReference>
<evidence type="ECO:0000313" key="6">
    <source>
        <dbReference type="Proteomes" id="UP000002318"/>
    </source>
</evidence>
<dbReference type="InterPro" id="IPR036388">
    <property type="entry name" value="WH-like_DNA-bd_sf"/>
</dbReference>
<dbReference type="InterPro" id="IPR019888">
    <property type="entry name" value="Tscrpt_reg_AsnC-like"/>
</dbReference>
<dbReference type="STRING" id="573413.Spirs_1208"/>
<keyword evidence="6" id="KW-1185">Reference proteome</keyword>
<dbReference type="PANTHER" id="PTHR30154:SF34">
    <property type="entry name" value="TRANSCRIPTIONAL REGULATOR AZLB"/>
    <property type="match status" value="1"/>
</dbReference>
<dbReference type="GO" id="GO:0043200">
    <property type="term" value="P:response to amino acid"/>
    <property type="evidence" value="ECO:0007669"/>
    <property type="project" value="TreeGrafter"/>
</dbReference>
<dbReference type="GO" id="GO:0043565">
    <property type="term" value="F:sequence-specific DNA binding"/>
    <property type="evidence" value="ECO:0007669"/>
    <property type="project" value="InterPro"/>
</dbReference>
<accession>E1R2Q5</accession>
<dbReference type="OrthoDB" id="9800326at2"/>
<dbReference type="InterPro" id="IPR036390">
    <property type="entry name" value="WH_DNA-bd_sf"/>
</dbReference>
<keyword evidence="1" id="KW-0805">Transcription regulation</keyword>
<dbReference type="Pfam" id="PF01037">
    <property type="entry name" value="AsnC_trans_reg"/>
    <property type="match status" value="1"/>
</dbReference>
<dbReference type="PANTHER" id="PTHR30154">
    <property type="entry name" value="LEUCINE-RESPONSIVE REGULATORY PROTEIN"/>
    <property type="match status" value="1"/>
</dbReference>
<proteinExistence type="predicted"/>
<dbReference type="KEGG" id="ssm:Spirs_1208"/>
<evidence type="ECO:0000256" key="2">
    <source>
        <dbReference type="ARBA" id="ARBA00023125"/>
    </source>
</evidence>
<dbReference type="Proteomes" id="UP000002318">
    <property type="component" value="Chromosome"/>
</dbReference>
<evidence type="ECO:0000256" key="3">
    <source>
        <dbReference type="ARBA" id="ARBA00023163"/>
    </source>
</evidence>
<dbReference type="HOGENOM" id="CLU_091233_3_1_12"/>
<evidence type="ECO:0000313" key="5">
    <source>
        <dbReference type="EMBL" id="ADK80337.1"/>
    </source>
</evidence>
<protein>
    <submittedName>
        <fullName evidence="5">Transcriptional regulator, AsnC family</fullName>
    </submittedName>
</protein>
<dbReference type="SUPFAM" id="SSF54909">
    <property type="entry name" value="Dimeric alpha+beta barrel"/>
    <property type="match status" value="1"/>
</dbReference>
<dbReference type="AlphaFoldDB" id="E1R2Q5"/>
<keyword evidence="2" id="KW-0238">DNA-binding</keyword>
<organism evidence="5 6">
    <name type="scientific">Sediminispirochaeta smaragdinae (strain DSM 11293 / JCM 15392 / SEBR 4228)</name>
    <name type="common">Spirochaeta smaragdinae</name>
    <dbReference type="NCBI Taxonomy" id="573413"/>
    <lineage>
        <taxon>Bacteria</taxon>
        <taxon>Pseudomonadati</taxon>
        <taxon>Spirochaetota</taxon>
        <taxon>Spirochaetia</taxon>
        <taxon>Spirochaetales</taxon>
        <taxon>Spirochaetaceae</taxon>
        <taxon>Sediminispirochaeta</taxon>
    </lineage>
</organism>
<name>E1R2Q5_SEDSS</name>
<keyword evidence="3" id="KW-0804">Transcription</keyword>
<dbReference type="RefSeq" id="WP_013253801.1">
    <property type="nucleotide sequence ID" value="NC_014364.1"/>
</dbReference>
<dbReference type="GO" id="GO:0005829">
    <property type="term" value="C:cytosol"/>
    <property type="evidence" value="ECO:0007669"/>
    <property type="project" value="TreeGrafter"/>
</dbReference>
<evidence type="ECO:0000256" key="1">
    <source>
        <dbReference type="ARBA" id="ARBA00023015"/>
    </source>
</evidence>
<gene>
    <name evidence="5" type="ordered locus">Spirs_1208</name>
</gene>
<dbReference type="eggNOG" id="COG1522">
    <property type="taxonomic scope" value="Bacteria"/>
</dbReference>
<evidence type="ECO:0000259" key="4">
    <source>
        <dbReference type="PROSITE" id="PS50956"/>
    </source>
</evidence>
<dbReference type="PROSITE" id="PS50956">
    <property type="entry name" value="HTH_ASNC_2"/>
    <property type="match status" value="1"/>
</dbReference>
<reference evidence="6" key="1">
    <citation type="journal article" date="2010" name="Stand. Genomic Sci.">
        <title>Complete genome sequence of Spirochaeta smaragdinae type strain (SEBR 4228).</title>
        <authorList>
            <person name="Mavromatis K."/>
            <person name="Yasawong M."/>
            <person name="Chertkov O."/>
            <person name="Lapidus A."/>
            <person name="Lucas S."/>
            <person name="Nolan M."/>
            <person name="Del Rio T.G."/>
            <person name="Tice H."/>
            <person name="Cheng J.F."/>
            <person name="Pitluck S."/>
            <person name="Liolios K."/>
            <person name="Ivanova N."/>
            <person name="Tapia R."/>
            <person name="Han C."/>
            <person name="Bruce D."/>
            <person name="Goodwin L."/>
            <person name="Pati A."/>
            <person name="Chen A."/>
            <person name="Palaniappan K."/>
            <person name="Land M."/>
            <person name="Hauser L."/>
            <person name="Chang Y.J."/>
            <person name="Jeffries C.D."/>
            <person name="Detter J.C."/>
            <person name="Rohde M."/>
            <person name="Brambilla E."/>
            <person name="Spring S."/>
            <person name="Goker M."/>
            <person name="Sikorski J."/>
            <person name="Woyke T."/>
            <person name="Bristow J."/>
            <person name="Eisen J.A."/>
            <person name="Markowitz V."/>
            <person name="Hugenholtz P."/>
            <person name="Klenk H.P."/>
            <person name="Kyrpides N.C."/>
        </authorList>
    </citation>
    <scope>NUCLEOTIDE SEQUENCE [LARGE SCALE GENOMIC DNA]</scope>
    <source>
        <strain evidence="6">DSM 11293 / JCM 15392 / SEBR 4228</strain>
    </source>
</reference>
<dbReference type="InterPro" id="IPR011008">
    <property type="entry name" value="Dimeric_a/b-barrel"/>
</dbReference>
<dbReference type="Gene3D" id="1.10.10.10">
    <property type="entry name" value="Winged helix-like DNA-binding domain superfamily/Winged helix DNA-binding domain"/>
    <property type="match status" value="1"/>
</dbReference>
<dbReference type="SUPFAM" id="SSF46785">
    <property type="entry name" value="Winged helix' DNA-binding domain"/>
    <property type="match status" value="1"/>
</dbReference>
<sequence length="145" mass="16887">MKIKDIDISILKILFEDSRTAYAEIARDLDLSRAVVTNKVNAMCEDKVINNFTIDLNYENIGQEIHVMLEIETSPQENTEIRDTIFKLRNVERIFTTSESKLFVFAYFPSMQSLNTVIQEEINQIKGIIKIKTNIVLEKRKKIPF</sequence>